<dbReference type="Gene3D" id="3.30.60.10">
    <property type="entry name" value="Endochitinase-like"/>
    <property type="match status" value="1"/>
</dbReference>
<dbReference type="InterPro" id="IPR018392">
    <property type="entry name" value="LysM"/>
</dbReference>
<dbReference type="InterPro" id="IPR053214">
    <property type="entry name" value="LysM12-like"/>
</dbReference>
<dbReference type="PROSITE" id="PS01095">
    <property type="entry name" value="GH18_1"/>
    <property type="match status" value="1"/>
</dbReference>
<feature type="region of interest" description="Disordered" evidence="13">
    <location>
        <begin position="262"/>
        <end position="291"/>
    </location>
</feature>
<evidence type="ECO:0000256" key="12">
    <source>
        <dbReference type="RuleBase" id="RU000489"/>
    </source>
</evidence>
<dbReference type="CDD" id="cd00035">
    <property type="entry name" value="ChtBD1"/>
    <property type="match status" value="1"/>
</dbReference>
<dbReference type="InterPro" id="IPR036861">
    <property type="entry name" value="Endochitinase-like_sf"/>
</dbReference>
<evidence type="ECO:0000256" key="9">
    <source>
        <dbReference type="ARBA" id="ARBA00023295"/>
    </source>
</evidence>
<feature type="domain" description="LysM" evidence="16">
    <location>
        <begin position="361"/>
        <end position="409"/>
    </location>
</feature>
<dbReference type="Pfam" id="PF01476">
    <property type="entry name" value="LysM"/>
    <property type="match status" value="2"/>
</dbReference>
<feature type="compositionally biased region" description="Gly residues" evidence="13">
    <location>
        <begin position="1102"/>
        <end position="1111"/>
    </location>
</feature>
<dbReference type="GO" id="GO:0006032">
    <property type="term" value="P:chitin catabolic process"/>
    <property type="evidence" value="ECO:0007669"/>
    <property type="project" value="UniProtKB-KW"/>
</dbReference>
<dbReference type="PROSITE" id="PS51782">
    <property type="entry name" value="LYSM"/>
    <property type="match status" value="2"/>
</dbReference>
<name>A0A317W877_9EURO</name>
<keyword evidence="8" id="KW-0119">Carbohydrate metabolism</keyword>
<dbReference type="EMBL" id="MSFL01000012">
    <property type="protein sequence ID" value="PWY82115.1"/>
    <property type="molecule type" value="Genomic_DNA"/>
</dbReference>
<evidence type="ECO:0000313" key="19">
    <source>
        <dbReference type="Proteomes" id="UP000247233"/>
    </source>
</evidence>
<dbReference type="Gene3D" id="3.10.350.10">
    <property type="entry name" value="LysM domain"/>
    <property type="match status" value="2"/>
</dbReference>
<proteinExistence type="inferred from homology"/>
<evidence type="ECO:0000256" key="6">
    <source>
        <dbReference type="ARBA" id="ARBA00023024"/>
    </source>
</evidence>
<dbReference type="GeneID" id="37070285"/>
<feature type="region of interest" description="Disordered" evidence="13">
    <location>
        <begin position="1102"/>
        <end position="1128"/>
    </location>
</feature>
<dbReference type="SUPFAM" id="SSF54556">
    <property type="entry name" value="Chitinase insertion domain"/>
    <property type="match status" value="1"/>
</dbReference>
<evidence type="ECO:0000256" key="3">
    <source>
        <dbReference type="ARBA" id="ARBA00012729"/>
    </source>
</evidence>
<keyword evidence="6" id="KW-0146">Chitin degradation</keyword>
<keyword evidence="11" id="KW-1015">Disulfide bond</keyword>
<keyword evidence="19" id="KW-1185">Reference proteome</keyword>
<evidence type="ECO:0000256" key="4">
    <source>
        <dbReference type="ARBA" id="ARBA00022669"/>
    </source>
</evidence>
<dbReference type="CDD" id="cd00118">
    <property type="entry name" value="LysM"/>
    <property type="match status" value="2"/>
</dbReference>
<dbReference type="PANTHER" id="PTHR47700">
    <property type="entry name" value="V CHITINASE, PUTATIVE (AFU_ORTHOLOGUE AFUA_6G13720)-RELATED"/>
    <property type="match status" value="1"/>
</dbReference>
<dbReference type="GO" id="GO:0000272">
    <property type="term" value="P:polysaccharide catabolic process"/>
    <property type="evidence" value="ECO:0007669"/>
    <property type="project" value="UniProtKB-KW"/>
</dbReference>
<feature type="compositionally biased region" description="Basic residues" evidence="13">
    <location>
        <begin position="274"/>
        <end position="291"/>
    </location>
</feature>
<comment type="similarity">
    <text evidence="2">Belongs to the glycosyl hydrolase 18 family. Chitinase class V subfamily.</text>
</comment>
<evidence type="ECO:0000256" key="7">
    <source>
        <dbReference type="ARBA" id="ARBA00023026"/>
    </source>
</evidence>
<keyword evidence="9 12" id="KW-0326">Glycosidase</keyword>
<dbReference type="CDD" id="cd02878">
    <property type="entry name" value="GH18_zymocin_alpha"/>
    <property type="match status" value="1"/>
</dbReference>
<keyword evidence="4 11" id="KW-0147">Chitin-binding</keyword>
<evidence type="ECO:0000259" key="16">
    <source>
        <dbReference type="PROSITE" id="PS51782"/>
    </source>
</evidence>
<keyword evidence="10" id="KW-0624">Polysaccharide degradation</keyword>
<dbReference type="InterPro" id="IPR017853">
    <property type="entry name" value="GH"/>
</dbReference>
<evidence type="ECO:0000256" key="10">
    <source>
        <dbReference type="ARBA" id="ARBA00023326"/>
    </source>
</evidence>
<dbReference type="Gene3D" id="3.10.50.10">
    <property type="match status" value="1"/>
</dbReference>
<feature type="domain" description="GH18" evidence="17">
    <location>
        <begin position="506"/>
        <end position="861"/>
    </location>
</feature>
<keyword evidence="14" id="KW-0732">Signal</keyword>
<sequence>MRFSPKVATAALIGGFLAGEALAGWNTTASERISARARVKKPTACPASCASYDPSDWFVYPSVDRVAQCNETMLLDFNIFNALNNSQAHSTIHTCTATDLDQLTASASNQTGQATKTDVTYQIGAWNGTAALSKNQYTQTLLENIRSYLAANTQKSEIFGYSNQASAGVYIGGSLQEVANIDFALEQMISFSQRTTFDSNVLQYCGADSNHTLGVALDLSGDIAAVKQYVQAWSNAECVSGFDKTMSATTSLWTRDNAPTNMVSTTNNTISRRSSGHSRSHSGHSHSHSHQRRTTCSYVEVVSGDSCSSLVTECGITAAEFYEYNPSSDLCSTLAVGQHVCCSSGSLPDFSPSAYSNGTCYTYVVESGDSCSALAGTYSLTVDEIDSYNNETWGWYGCDDLQAGQAICLSTGTPPYPVAIANAQCGPQVPGTNFTGTDGPNDWAALNPCPLNACCDVWGQCGTTPLYCDDARASTGAPGTAAKGSDGCISNCGTSITNWVESPSQYAVVGYYEASAMNRTCLRMDASSINTSKYTHVNFGFGNIASDFSINMDGMEEEYEHFVALENVYRIVSFGGWDFSTDADTYMIFREGVAAANRATLVQNVVDFVIGEGLDGVDFDWEYPGEPDIPGIPAGSDDEGEEYLEFLTSLRTAMPDDIIISVTAPSSYWYLKAFPIQEIAEVVTYINYMTYDMHGVWDLGSKWSQWGCTAGDCLFSHVNMTETMWALAMMTKAGVATNQVMVGVTSYGRSFQMTTPGCISSSCTWDAAGAAGPCTVTAGYISNAELDDILADDSTAQLYSTNVTDILVYNETQWVGYMTNTTRASRKAYYETWNFAGTAEWAIDLEPNDGHSEDGEGEGGQTLTIDPEIWTEATPAVTCSPPCYMIMPPLPLATTTTIDFPDLDTHVTWRATATETTTFSDGSVLTYSSFESYTVPTRVTISPVTTDYINVWNQQITSGQTTVHQTSSVQPSPFAVTFTPTVGGNTTVLDGTTSTIPGFTFSSGNLTYVSTSWIGIFGGTTSVINGTVLSPSTTTIVPHPYPTTTGSPDPVLNTRATKVETGSSSGPTCSSSSEHCGTHCAAFCVGGCPLCPPGFGEDVSGGGGGGGGSGGDDGDSESSTSTSSGSETTITVTLGGAATTDYPEFAFPTSDSIASLDSISSLLSSRWLSMYGSGSASAGATATSTGATATATSTSPLCVAEQDPDSGSDGTYCSCSGSDQTFPTITGSNPCGYTTLPTATATTTTSDAYPYTFTDPYGDTIACATEGFVAVEGSSVAYCSGSRITLSINPTGNPYPYTFSDGAGDVIACATEGFGEVDGVTISYCSGSSTTISTAPAATSTGAYPWALWDWIEYEDVCTEASCIGEDEGGILVAMLSERKEICSSEYRNVVENAENGMGIDGLVKSMRFPDGICGGGVTYWCNETSSDSGIWDCADASGRNTGRCVKYDYTLLTIEEEICHKSSGDNAYIMKANCTGPWDCTVA</sequence>
<evidence type="ECO:0000259" key="17">
    <source>
        <dbReference type="PROSITE" id="PS51910"/>
    </source>
</evidence>
<feature type="compositionally biased region" description="Low complexity" evidence="13">
    <location>
        <begin position="264"/>
        <end position="273"/>
    </location>
</feature>
<dbReference type="InterPro" id="IPR011583">
    <property type="entry name" value="Chitinase_II/V-like_cat"/>
</dbReference>
<dbReference type="SUPFAM" id="SSF57016">
    <property type="entry name" value="Plant lectins/antimicrobial peptides"/>
    <property type="match status" value="1"/>
</dbReference>
<feature type="disulfide bond" evidence="11">
    <location>
        <begin position="449"/>
        <end position="461"/>
    </location>
</feature>
<feature type="domain" description="Chitin-binding type-1" evidence="15">
    <location>
        <begin position="422"/>
        <end position="494"/>
    </location>
</feature>
<comment type="caution">
    <text evidence="11">Lacks conserved residue(s) required for the propagation of feature annotation.</text>
</comment>
<dbReference type="PROSITE" id="PS50941">
    <property type="entry name" value="CHIT_BIND_I_2"/>
    <property type="match status" value="1"/>
</dbReference>
<dbReference type="PROSITE" id="PS51910">
    <property type="entry name" value="GH18_2"/>
    <property type="match status" value="1"/>
</dbReference>
<dbReference type="PANTHER" id="PTHR47700:SF2">
    <property type="entry name" value="CHITINASE"/>
    <property type="match status" value="1"/>
</dbReference>
<dbReference type="STRING" id="1448321.A0A317W877"/>
<evidence type="ECO:0000256" key="5">
    <source>
        <dbReference type="ARBA" id="ARBA00022801"/>
    </source>
</evidence>
<dbReference type="SMART" id="SM00636">
    <property type="entry name" value="Glyco_18"/>
    <property type="match status" value="1"/>
</dbReference>
<organism evidence="18 19">
    <name type="scientific">Aspergillus heteromorphus CBS 117.55</name>
    <dbReference type="NCBI Taxonomy" id="1448321"/>
    <lineage>
        <taxon>Eukaryota</taxon>
        <taxon>Fungi</taxon>
        <taxon>Dikarya</taxon>
        <taxon>Ascomycota</taxon>
        <taxon>Pezizomycotina</taxon>
        <taxon>Eurotiomycetes</taxon>
        <taxon>Eurotiomycetidae</taxon>
        <taxon>Eurotiales</taxon>
        <taxon>Aspergillaceae</taxon>
        <taxon>Aspergillus</taxon>
        <taxon>Aspergillus subgen. Circumdati</taxon>
    </lineage>
</organism>
<dbReference type="InterPro" id="IPR001223">
    <property type="entry name" value="Glyco_hydro18_cat"/>
</dbReference>
<dbReference type="InterPro" id="IPR029070">
    <property type="entry name" value="Chitinase_insertion_sf"/>
</dbReference>
<feature type="domain" description="LysM" evidence="16">
    <location>
        <begin position="297"/>
        <end position="342"/>
    </location>
</feature>
<evidence type="ECO:0000256" key="2">
    <source>
        <dbReference type="ARBA" id="ARBA00008682"/>
    </source>
</evidence>
<keyword evidence="7" id="KW-0843">Virulence</keyword>
<feature type="disulfide bond" evidence="11">
    <location>
        <begin position="454"/>
        <end position="468"/>
    </location>
</feature>
<dbReference type="EC" id="3.2.1.14" evidence="3"/>
<evidence type="ECO:0000313" key="18">
    <source>
        <dbReference type="EMBL" id="PWY82115.1"/>
    </source>
</evidence>
<dbReference type="InterPro" id="IPR036779">
    <property type="entry name" value="LysM_dom_sf"/>
</dbReference>
<keyword evidence="5 12" id="KW-0378">Hydrolase</keyword>
<accession>A0A317W877</accession>
<dbReference type="SUPFAM" id="SSF54106">
    <property type="entry name" value="LysM domain"/>
    <property type="match status" value="2"/>
</dbReference>
<evidence type="ECO:0000256" key="13">
    <source>
        <dbReference type="SAM" id="MobiDB-lite"/>
    </source>
</evidence>
<feature type="signal peptide" evidence="14">
    <location>
        <begin position="1"/>
        <end position="23"/>
    </location>
</feature>
<dbReference type="Proteomes" id="UP000247233">
    <property type="component" value="Unassembled WGS sequence"/>
</dbReference>
<dbReference type="Gene3D" id="3.20.20.80">
    <property type="entry name" value="Glycosidases"/>
    <property type="match status" value="1"/>
</dbReference>
<evidence type="ECO:0000256" key="1">
    <source>
        <dbReference type="ARBA" id="ARBA00000822"/>
    </source>
</evidence>
<evidence type="ECO:0000256" key="11">
    <source>
        <dbReference type="PROSITE-ProRule" id="PRU00261"/>
    </source>
</evidence>
<dbReference type="InterPro" id="IPR001579">
    <property type="entry name" value="Glyco_hydro_18_chit_AS"/>
</dbReference>
<evidence type="ECO:0000256" key="8">
    <source>
        <dbReference type="ARBA" id="ARBA00023277"/>
    </source>
</evidence>
<comment type="caution">
    <text evidence="18">The sequence shown here is derived from an EMBL/GenBank/DDBJ whole genome shotgun (WGS) entry which is preliminary data.</text>
</comment>
<dbReference type="VEuPathDB" id="FungiDB:BO70DRAFT_429188"/>
<gene>
    <name evidence="18" type="ORF">BO70DRAFT_429188</name>
</gene>
<protein>
    <recommendedName>
        <fullName evidence="3">chitinase</fullName>
        <ecNumber evidence="3">3.2.1.14</ecNumber>
    </recommendedName>
</protein>
<dbReference type="GO" id="GO:0008843">
    <property type="term" value="F:endochitinase activity"/>
    <property type="evidence" value="ECO:0007669"/>
    <property type="project" value="UniProtKB-EC"/>
</dbReference>
<dbReference type="InterPro" id="IPR001002">
    <property type="entry name" value="Chitin-bd_1"/>
</dbReference>
<reference evidence="18 19" key="1">
    <citation type="submission" date="2016-12" db="EMBL/GenBank/DDBJ databases">
        <title>The genomes of Aspergillus section Nigri reveals drivers in fungal speciation.</title>
        <authorList>
            <consortium name="DOE Joint Genome Institute"/>
            <person name="Vesth T.C."/>
            <person name="Nybo J."/>
            <person name="Theobald S."/>
            <person name="Brandl J."/>
            <person name="Frisvad J.C."/>
            <person name="Nielsen K.F."/>
            <person name="Lyhne E.K."/>
            <person name="Kogle M.E."/>
            <person name="Kuo A."/>
            <person name="Riley R."/>
            <person name="Clum A."/>
            <person name="Nolan M."/>
            <person name="Lipzen A."/>
            <person name="Salamov A."/>
            <person name="Henrissat B."/>
            <person name="Wiebenga A."/>
            <person name="De Vries R.P."/>
            <person name="Grigoriev I.V."/>
            <person name="Mortensen U.H."/>
            <person name="Andersen M.R."/>
            <person name="Baker S.E."/>
        </authorList>
    </citation>
    <scope>NUCLEOTIDE SEQUENCE [LARGE SCALE GENOMIC DNA]</scope>
    <source>
        <strain evidence="18 19">CBS 117.55</strain>
    </source>
</reference>
<evidence type="ECO:0000256" key="14">
    <source>
        <dbReference type="SAM" id="SignalP"/>
    </source>
</evidence>
<dbReference type="Pfam" id="PF00704">
    <property type="entry name" value="Glyco_hydro_18"/>
    <property type="match status" value="1"/>
</dbReference>
<comment type="catalytic activity">
    <reaction evidence="1">
        <text>Random endo-hydrolysis of N-acetyl-beta-D-glucosaminide (1-&gt;4)-beta-linkages in chitin and chitodextrins.</text>
        <dbReference type="EC" id="3.2.1.14"/>
    </reaction>
</comment>
<dbReference type="SMART" id="SM00257">
    <property type="entry name" value="LysM"/>
    <property type="match status" value="2"/>
</dbReference>
<dbReference type="GO" id="GO:0008061">
    <property type="term" value="F:chitin binding"/>
    <property type="evidence" value="ECO:0007669"/>
    <property type="project" value="UniProtKB-UniRule"/>
</dbReference>
<dbReference type="OrthoDB" id="73875at2759"/>
<feature type="compositionally biased region" description="Low complexity" evidence="13">
    <location>
        <begin position="1117"/>
        <end position="1128"/>
    </location>
</feature>
<dbReference type="SUPFAM" id="SSF51445">
    <property type="entry name" value="(Trans)glycosidases"/>
    <property type="match status" value="1"/>
</dbReference>
<feature type="disulfide bond" evidence="11">
    <location>
        <begin position="488"/>
        <end position="492"/>
    </location>
</feature>
<dbReference type="RefSeq" id="XP_025399380.1">
    <property type="nucleotide sequence ID" value="XM_025548048.1"/>
</dbReference>
<feature type="chain" id="PRO_5016427475" description="chitinase" evidence="14">
    <location>
        <begin position="24"/>
        <end position="1484"/>
    </location>
</feature>
<evidence type="ECO:0000259" key="15">
    <source>
        <dbReference type="PROSITE" id="PS50941"/>
    </source>
</evidence>